<dbReference type="PANTHER" id="PTHR12277">
    <property type="entry name" value="ALPHA/BETA HYDROLASE DOMAIN-CONTAINING PROTEIN"/>
    <property type="match status" value="1"/>
</dbReference>
<organism evidence="6 7">
    <name type="scientific">Sinocyclocheilus anshuiensis</name>
    <dbReference type="NCBI Taxonomy" id="1608454"/>
    <lineage>
        <taxon>Eukaryota</taxon>
        <taxon>Metazoa</taxon>
        <taxon>Chordata</taxon>
        <taxon>Craniata</taxon>
        <taxon>Vertebrata</taxon>
        <taxon>Euteleostomi</taxon>
        <taxon>Actinopterygii</taxon>
        <taxon>Neopterygii</taxon>
        <taxon>Teleostei</taxon>
        <taxon>Ostariophysi</taxon>
        <taxon>Cypriniformes</taxon>
        <taxon>Cyprinidae</taxon>
        <taxon>Cyprininae</taxon>
        <taxon>Sinocyclocheilus</taxon>
    </lineage>
</organism>
<dbReference type="Pfam" id="PF22990">
    <property type="entry name" value="ABHD16_N"/>
    <property type="match status" value="1"/>
</dbReference>
<proteinExistence type="inferred from homology"/>
<dbReference type="PANTHER" id="PTHR12277:SF72">
    <property type="entry name" value="BAT5L PROTEIN"/>
    <property type="match status" value="1"/>
</dbReference>
<sequence length="543" mass="61895">MWLRCLFGPNLQRIHRSPDQTRTDGRLPRRGWNYQPRGLERHTDSILGWASVLWSLSYYSSPLLLCYLYRKGKIQIQHHITTNLFVYVLKLNPEYLQFISILEETRKNHTPNSKVRWQQCHRNLPMELCFNEKLSKGGVSLLRPEPKHRGAADSVLNSVRTLPCHILSYLIVHSFGRRMLYPGSVGLLQKAMRPMLQQGQARLVEEYDGQRNKLVACDGNEIDTMFVDRRKDGGRAGKTLVICCEGNAGFYEVGCMNTPLEGGYSVLGWNHPGFGGSTGVPFPQNEANAMDVVIQFAVHKLGFQLSDIIVYAWSIGGFTASWAVMSYPEIRALVLDASFDDLLPLALKVMPESWRPLVTHTVRQYMNLNNDEQLCKLYELHLNTFALISGTRDQGPEDIMSNRGNDLLLKLLQYRYPKVMTEDALRAVRQWLAAGTQIEEESVYTGYEVDDDWCLSVLQSYQTDREPLFPWSVGTCFKHSSHAHVQNLKGSYDAAKKNIILCIWCNEMCLWFKVQSDWPAIQCVVIGRIPQACDGNVTPLTIL</sequence>
<protein>
    <submittedName>
        <fullName evidence="6">Uncharacterized protein</fullName>
    </submittedName>
</protein>
<dbReference type="GO" id="GO:0052651">
    <property type="term" value="P:monoacylglycerol catabolic process"/>
    <property type="evidence" value="ECO:0007669"/>
    <property type="project" value="TreeGrafter"/>
</dbReference>
<feature type="domain" description="AB hydrolase-1" evidence="4">
    <location>
        <begin position="240"/>
        <end position="355"/>
    </location>
</feature>
<dbReference type="Ensembl" id="ENSSANT00000107093.1">
    <property type="protein sequence ID" value="ENSSANP00000100883.1"/>
    <property type="gene ID" value="ENSSANG00000049440.1"/>
</dbReference>
<dbReference type="GO" id="GO:0047372">
    <property type="term" value="F:monoacylglycerol lipase activity"/>
    <property type="evidence" value="ECO:0007669"/>
    <property type="project" value="TreeGrafter"/>
</dbReference>
<keyword evidence="2" id="KW-0378">Hydrolase</keyword>
<dbReference type="SUPFAM" id="SSF53474">
    <property type="entry name" value="alpha/beta-Hydrolases"/>
    <property type="match status" value="1"/>
</dbReference>
<reference evidence="6" key="2">
    <citation type="submission" date="2025-09" db="UniProtKB">
        <authorList>
            <consortium name="Ensembl"/>
        </authorList>
    </citation>
    <scope>IDENTIFICATION</scope>
</reference>
<dbReference type="InterPro" id="IPR054518">
    <property type="entry name" value="ABHD16_N"/>
</dbReference>
<dbReference type="Pfam" id="PF00561">
    <property type="entry name" value="Abhydrolase_1"/>
    <property type="match status" value="1"/>
</dbReference>
<evidence type="ECO:0000256" key="2">
    <source>
        <dbReference type="ARBA" id="ARBA00022801"/>
    </source>
</evidence>
<evidence type="ECO:0000313" key="6">
    <source>
        <dbReference type="Ensembl" id="ENSSANP00000100883.1"/>
    </source>
</evidence>
<feature type="domain" description="Phosphatidylserine Lipase ABHD16 N-terminal" evidence="5">
    <location>
        <begin position="1"/>
        <end position="114"/>
    </location>
</feature>
<dbReference type="GO" id="GO:0012505">
    <property type="term" value="C:endomembrane system"/>
    <property type="evidence" value="ECO:0007669"/>
    <property type="project" value="TreeGrafter"/>
</dbReference>
<keyword evidence="7" id="KW-1185">Reference proteome</keyword>
<dbReference type="Gene3D" id="3.40.50.1820">
    <property type="entry name" value="alpha/beta hydrolase"/>
    <property type="match status" value="1"/>
</dbReference>
<reference evidence="6" key="1">
    <citation type="submission" date="2025-08" db="UniProtKB">
        <authorList>
            <consortium name="Ensembl"/>
        </authorList>
    </citation>
    <scope>IDENTIFICATION</scope>
</reference>
<dbReference type="FunFam" id="3.40.50.1820:FF:000074">
    <property type="entry name" value="Abhydrolase domain containing 16A"/>
    <property type="match status" value="1"/>
</dbReference>
<dbReference type="GO" id="GO:0004620">
    <property type="term" value="F:phospholipase activity"/>
    <property type="evidence" value="ECO:0007669"/>
    <property type="project" value="TreeGrafter"/>
</dbReference>
<keyword evidence="3" id="KW-0443">Lipid metabolism</keyword>
<dbReference type="InterPro" id="IPR000073">
    <property type="entry name" value="AB_hydrolase_1"/>
</dbReference>
<name>A0A671SXR7_9TELE</name>
<comment type="similarity">
    <text evidence="1">Belongs to the AB hydrolase superfamily. ABHD16 family.</text>
</comment>
<dbReference type="Proteomes" id="UP000472260">
    <property type="component" value="Unassembled WGS sequence"/>
</dbReference>
<evidence type="ECO:0000313" key="7">
    <source>
        <dbReference type="Proteomes" id="UP000472260"/>
    </source>
</evidence>
<dbReference type="AlphaFoldDB" id="A0A671SXR7"/>
<dbReference type="GO" id="GO:0006660">
    <property type="term" value="P:phosphatidylserine catabolic process"/>
    <property type="evidence" value="ECO:0007669"/>
    <property type="project" value="TreeGrafter"/>
</dbReference>
<evidence type="ECO:0000259" key="4">
    <source>
        <dbReference type="Pfam" id="PF00561"/>
    </source>
</evidence>
<accession>A0A671SXR7</accession>
<evidence type="ECO:0000256" key="1">
    <source>
        <dbReference type="ARBA" id="ARBA00009709"/>
    </source>
</evidence>
<dbReference type="InterPro" id="IPR029058">
    <property type="entry name" value="AB_hydrolase_fold"/>
</dbReference>
<evidence type="ECO:0000259" key="5">
    <source>
        <dbReference type="Pfam" id="PF22990"/>
    </source>
</evidence>
<evidence type="ECO:0000256" key="3">
    <source>
        <dbReference type="ARBA" id="ARBA00023098"/>
    </source>
</evidence>
<gene>
    <name evidence="6" type="primary">abhd16a</name>
</gene>